<keyword evidence="1" id="KW-1133">Transmembrane helix</keyword>
<evidence type="ECO:0000256" key="1">
    <source>
        <dbReference type="SAM" id="Phobius"/>
    </source>
</evidence>
<keyword evidence="3" id="KW-1185">Reference proteome</keyword>
<keyword evidence="1" id="KW-0472">Membrane</keyword>
<keyword evidence="1" id="KW-0812">Transmembrane</keyword>
<evidence type="ECO:0000313" key="2">
    <source>
        <dbReference type="EMBL" id="RVT92472.1"/>
    </source>
</evidence>
<feature type="transmembrane region" description="Helical" evidence="1">
    <location>
        <begin position="62"/>
        <end position="83"/>
    </location>
</feature>
<organism evidence="2 3">
    <name type="scientific">Sphingomonas crocodyli</name>
    <dbReference type="NCBI Taxonomy" id="1979270"/>
    <lineage>
        <taxon>Bacteria</taxon>
        <taxon>Pseudomonadati</taxon>
        <taxon>Pseudomonadota</taxon>
        <taxon>Alphaproteobacteria</taxon>
        <taxon>Sphingomonadales</taxon>
        <taxon>Sphingomonadaceae</taxon>
        <taxon>Sphingomonas</taxon>
    </lineage>
</organism>
<dbReference type="RefSeq" id="WP_127740108.1">
    <property type="nucleotide sequence ID" value="NZ_SACN01000001.1"/>
</dbReference>
<feature type="transmembrane region" description="Helical" evidence="1">
    <location>
        <begin position="6"/>
        <end position="24"/>
    </location>
</feature>
<proteinExistence type="predicted"/>
<name>A0A437M497_9SPHN</name>
<accession>A0A437M497</accession>
<gene>
    <name evidence="2" type="ORF">EOD43_00620</name>
</gene>
<sequence length="86" mass="9851">MWWFWTLFMCFWIASVSAWAAYIWRSAHRIEQRGWWSNGVGTTIQRDDGTASFRLLLIGYRAFGLIVAIAAILGVIGMIIRIAQAL</sequence>
<dbReference type="AlphaFoldDB" id="A0A437M497"/>
<comment type="caution">
    <text evidence="2">The sequence shown here is derived from an EMBL/GenBank/DDBJ whole genome shotgun (WGS) entry which is preliminary data.</text>
</comment>
<dbReference type="EMBL" id="SACN01000001">
    <property type="protein sequence ID" value="RVT92472.1"/>
    <property type="molecule type" value="Genomic_DNA"/>
</dbReference>
<reference evidence="2 3" key="1">
    <citation type="submission" date="2019-01" db="EMBL/GenBank/DDBJ databases">
        <authorList>
            <person name="Chen W.-M."/>
        </authorList>
    </citation>
    <scope>NUCLEOTIDE SEQUENCE [LARGE SCALE GENOMIC DNA]</scope>
    <source>
        <strain evidence="2 3">CCP-7</strain>
    </source>
</reference>
<evidence type="ECO:0000313" key="3">
    <source>
        <dbReference type="Proteomes" id="UP000282971"/>
    </source>
</evidence>
<protein>
    <submittedName>
        <fullName evidence="2">Uncharacterized protein</fullName>
    </submittedName>
</protein>
<dbReference type="Proteomes" id="UP000282971">
    <property type="component" value="Unassembled WGS sequence"/>
</dbReference>